<dbReference type="EMBL" id="PJMU01000001">
    <property type="protein sequence ID" value="PKV75720.1"/>
    <property type="molecule type" value="Genomic_DNA"/>
</dbReference>
<dbReference type="AlphaFoldDB" id="A0A2N3V274"/>
<keyword evidence="2" id="KW-1185">Reference proteome</keyword>
<protein>
    <submittedName>
        <fullName evidence="1">Uncharacterized protein</fullName>
    </submittedName>
</protein>
<accession>A0A2N3V274</accession>
<evidence type="ECO:0000313" key="2">
    <source>
        <dbReference type="Proteomes" id="UP000233782"/>
    </source>
</evidence>
<organism evidence="1 2">
    <name type="scientific">Pontibacter ramchanderi</name>
    <dbReference type="NCBI Taxonomy" id="1179743"/>
    <lineage>
        <taxon>Bacteria</taxon>
        <taxon>Pseudomonadati</taxon>
        <taxon>Bacteroidota</taxon>
        <taxon>Cytophagia</taxon>
        <taxon>Cytophagales</taxon>
        <taxon>Hymenobacteraceae</taxon>
        <taxon>Pontibacter</taxon>
    </lineage>
</organism>
<evidence type="ECO:0000313" key="1">
    <source>
        <dbReference type="EMBL" id="PKV75720.1"/>
    </source>
</evidence>
<dbReference type="Proteomes" id="UP000233782">
    <property type="component" value="Unassembled WGS sequence"/>
</dbReference>
<sequence length="173" mass="19805">MFSLRVTLVLIVILIIPYAIKSFFSIEPFPAVILPSGPGKSLVNKSQFEVTTVSYLGKSGDGRWRQVNAQRLLHPLHYPLQRYILSREFMIGDSSNINYINYPTNILKSKLSRNRNNYQARSDLKELLKHRLYSQGFKSSSLKILKYKVIISIPGGDTINSILINESILYLDR</sequence>
<gene>
    <name evidence="1" type="ORF">BD749_0666</name>
</gene>
<name>A0A2N3V274_9BACT</name>
<dbReference type="OrthoDB" id="895652at2"/>
<reference evidence="1 2" key="1">
    <citation type="submission" date="2017-12" db="EMBL/GenBank/DDBJ databases">
        <title>Genomic Encyclopedia of Type Strains, Phase III (KMG-III): the genomes of soil and plant-associated and newly described type strains.</title>
        <authorList>
            <person name="Whitman W."/>
        </authorList>
    </citation>
    <scope>NUCLEOTIDE SEQUENCE [LARGE SCALE GENOMIC DNA]</scope>
    <source>
        <strain evidence="1 2">LP43</strain>
    </source>
</reference>
<proteinExistence type="predicted"/>
<comment type="caution">
    <text evidence="1">The sequence shown here is derived from an EMBL/GenBank/DDBJ whole genome shotgun (WGS) entry which is preliminary data.</text>
</comment>
<dbReference type="RefSeq" id="WP_101442929.1">
    <property type="nucleotide sequence ID" value="NZ_PJMU01000001.1"/>
</dbReference>